<evidence type="ECO:0000313" key="4">
    <source>
        <dbReference type="Proteomes" id="UP000290204"/>
    </source>
</evidence>
<gene>
    <name evidence="3" type="ORF">ESA94_20585</name>
</gene>
<keyword evidence="3" id="KW-0645">Protease</keyword>
<dbReference type="PANTHER" id="PTHR43592:SF15">
    <property type="entry name" value="CAAX AMINO TERMINAL PROTEASE FAMILY PROTEIN"/>
    <property type="match status" value="1"/>
</dbReference>
<name>A0A4Q1CDC4_9BACT</name>
<protein>
    <submittedName>
        <fullName evidence="3">CPBP family intramembrane metalloprotease</fullName>
    </submittedName>
</protein>
<dbReference type="AlphaFoldDB" id="A0A4Q1CDC4"/>
<feature type="domain" description="CAAX prenyl protease 2/Lysostaphin resistance protein A-like" evidence="2">
    <location>
        <begin position="120"/>
        <end position="209"/>
    </location>
</feature>
<evidence type="ECO:0000259" key="2">
    <source>
        <dbReference type="Pfam" id="PF02517"/>
    </source>
</evidence>
<reference evidence="3 4" key="1">
    <citation type="submission" date="2019-01" db="EMBL/GenBank/DDBJ databases">
        <title>Lacibacter sp. strain TTM-7.</title>
        <authorList>
            <person name="Chen W.-M."/>
        </authorList>
    </citation>
    <scope>NUCLEOTIDE SEQUENCE [LARGE SCALE GENOMIC DNA]</scope>
    <source>
        <strain evidence="3 4">TTM-7</strain>
    </source>
</reference>
<dbReference type="GO" id="GO:0080120">
    <property type="term" value="P:CAAX-box protein maturation"/>
    <property type="evidence" value="ECO:0007669"/>
    <property type="project" value="UniProtKB-ARBA"/>
</dbReference>
<dbReference type="EMBL" id="SDHW01000009">
    <property type="protein sequence ID" value="RXK57598.1"/>
    <property type="molecule type" value="Genomic_DNA"/>
</dbReference>
<sequence length="230" mass="25292">MSLLFMIIIAAGLPFLTAQSYKNIRKMEAEMEGAQLAKIPVYLQSVIMQVILCTLAFFAARSEEIIIVFKSSFTLQSVGAAVGLIAIALTIAWLSQKFSKEKEDSGTLHHILPDTNLERFVWILACVVAAFCEEYIYRGVLFQMVGSYVENVWWIAAVLSAVVFAFGHGTQGEKAIVQIIPFAIGFQLLVLLSGGLLLPMIAHFIYNVLVELLFGDKIKKDAAPSNSPEG</sequence>
<dbReference type="GO" id="GO:0006508">
    <property type="term" value="P:proteolysis"/>
    <property type="evidence" value="ECO:0007669"/>
    <property type="project" value="UniProtKB-KW"/>
</dbReference>
<dbReference type="InterPro" id="IPR003675">
    <property type="entry name" value="Rce1/LyrA-like_dom"/>
</dbReference>
<comment type="caution">
    <text evidence="3">The sequence shown here is derived from an EMBL/GenBank/DDBJ whole genome shotgun (WGS) entry which is preliminary data.</text>
</comment>
<dbReference type="OrthoDB" id="2806188at2"/>
<keyword evidence="1" id="KW-0472">Membrane</keyword>
<dbReference type="RefSeq" id="WP_129132850.1">
    <property type="nucleotide sequence ID" value="NZ_SDHW01000009.1"/>
</dbReference>
<keyword evidence="1" id="KW-0812">Transmembrane</keyword>
<feature type="transmembrane region" description="Helical" evidence="1">
    <location>
        <begin position="72"/>
        <end position="94"/>
    </location>
</feature>
<accession>A0A4Q1CDC4</accession>
<dbReference type="Pfam" id="PF02517">
    <property type="entry name" value="Rce1-like"/>
    <property type="match status" value="1"/>
</dbReference>
<evidence type="ECO:0000256" key="1">
    <source>
        <dbReference type="SAM" id="Phobius"/>
    </source>
</evidence>
<keyword evidence="1" id="KW-1133">Transmembrane helix</keyword>
<dbReference type="GO" id="GO:0008237">
    <property type="term" value="F:metallopeptidase activity"/>
    <property type="evidence" value="ECO:0007669"/>
    <property type="project" value="UniProtKB-KW"/>
</dbReference>
<evidence type="ECO:0000313" key="3">
    <source>
        <dbReference type="EMBL" id="RXK57598.1"/>
    </source>
</evidence>
<keyword evidence="3" id="KW-0378">Hydrolase</keyword>
<feature type="transmembrane region" description="Helical" evidence="1">
    <location>
        <begin position="42"/>
        <end position="60"/>
    </location>
</feature>
<dbReference type="GO" id="GO:0004175">
    <property type="term" value="F:endopeptidase activity"/>
    <property type="evidence" value="ECO:0007669"/>
    <property type="project" value="UniProtKB-ARBA"/>
</dbReference>
<feature type="transmembrane region" description="Helical" evidence="1">
    <location>
        <begin position="120"/>
        <end position="140"/>
    </location>
</feature>
<proteinExistence type="predicted"/>
<dbReference type="Proteomes" id="UP000290204">
    <property type="component" value="Unassembled WGS sequence"/>
</dbReference>
<feature type="transmembrane region" description="Helical" evidence="1">
    <location>
        <begin position="152"/>
        <end position="169"/>
    </location>
</feature>
<keyword evidence="4" id="KW-1185">Reference proteome</keyword>
<keyword evidence="3" id="KW-0482">Metalloprotease</keyword>
<dbReference type="PANTHER" id="PTHR43592">
    <property type="entry name" value="CAAX AMINO TERMINAL PROTEASE"/>
    <property type="match status" value="1"/>
</dbReference>
<organism evidence="3 4">
    <name type="scientific">Lacibacter luteus</name>
    <dbReference type="NCBI Taxonomy" id="2508719"/>
    <lineage>
        <taxon>Bacteria</taxon>
        <taxon>Pseudomonadati</taxon>
        <taxon>Bacteroidota</taxon>
        <taxon>Chitinophagia</taxon>
        <taxon>Chitinophagales</taxon>
        <taxon>Chitinophagaceae</taxon>
        <taxon>Lacibacter</taxon>
    </lineage>
</organism>